<evidence type="ECO:0000256" key="3">
    <source>
        <dbReference type="ARBA" id="ARBA00005446"/>
    </source>
</evidence>
<evidence type="ECO:0000259" key="17">
    <source>
        <dbReference type="PROSITE" id="PS50967"/>
    </source>
</evidence>
<dbReference type="SMART" id="SM00487">
    <property type="entry name" value="DEXDc"/>
    <property type="match status" value="1"/>
</dbReference>
<dbReference type="GO" id="GO:0005737">
    <property type="term" value="C:cytoplasm"/>
    <property type="evidence" value="ECO:0007669"/>
    <property type="project" value="TreeGrafter"/>
</dbReference>
<dbReference type="GO" id="GO:0006281">
    <property type="term" value="P:DNA repair"/>
    <property type="evidence" value="ECO:0007669"/>
    <property type="project" value="UniProtKB-KW"/>
</dbReference>
<keyword evidence="14" id="KW-0413">Isomerase</keyword>
<name>A0A5S9QRT5_9GAMM</name>
<dbReference type="SMART" id="SM00341">
    <property type="entry name" value="HRDC"/>
    <property type="match status" value="1"/>
</dbReference>
<dbReference type="InterPro" id="IPR001650">
    <property type="entry name" value="Helicase_C-like"/>
</dbReference>
<keyword evidence="12" id="KW-0233">DNA recombination</keyword>
<dbReference type="NCBIfam" id="TIGR00614">
    <property type="entry name" value="recQ_fam"/>
    <property type="match status" value="1"/>
</dbReference>
<dbReference type="PROSITE" id="PS50967">
    <property type="entry name" value="HRDC"/>
    <property type="match status" value="1"/>
</dbReference>
<evidence type="ECO:0000256" key="1">
    <source>
        <dbReference type="ARBA" id="ARBA00001946"/>
    </source>
</evidence>
<dbReference type="InterPro" id="IPR011545">
    <property type="entry name" value="DEAD/DEAH_box_helicase_dom"/>
</dbReference>
<feature type="domain" description="Helicase ATP-binding" evidence="18">
    <location>
        <begin position="28"/>
        <end position="196"/>
    </location>
</feature>
<evidence type="ECO:0000256" key="7">
    <source>
        <dbReference type="ARBA" id="ARBA00022801"/>
    </source>
</evidence>
<dbReference type="InterPro" id="IPR036388">
    <property type="entry name" value="WH-like_DNA-bd_sf"/>
</dbReference>
<keyword evidence="4" id="KW-0479">Metal-binding</keyword>
<evidence type="ECO:0000256" key="14">
    <source>
        <dbReference type="ARBA" id="ARBA00023235"/>
    </source>
</evidence>
<dbReference type="Pfam" id="PF00271">
    <property type="entry name" value="Helicase_C"/>
    <property type="match status" value="1"/>
</dbReference>
<comment type="cofactor">
    <cofactor evidence="2">
        <name>Zn(2+)</name>
        <dbReference type="ChEBI" id="CHEBI:29105"/>
    </cofactor>
</comment>
<evidence type="ECO:0000256" key="8">
    <source>
        <dbReference type="ARBA" id="ARBA00022806"/>
    </source>
</evidence>
<keyword evidence="11" id="KW-0238">DNA-binding</keyword>
<evidence type="ECO:0000256" key="4">
    <source>
        <dbReference type="ARBA" id="ARBA00022723"/>
    </source>
</evidence>
<dbReference type="FunFam" id="3.40.50.300:FF:000156">
    <property type="entry name" value="ATP-dependent DNA helicase recQ"/>
    <property type="match status" value="1"/>
</dbReference>
<evidence type="ECO:0000256" key="15">
    <source>
        <dbReference type="ARBA" id="ARBA00034617"/>
    </source>
</evidence>
<evidence type="ECO:0000256" key="16">
    <source>
        <dbReference type="NCBIfam" id="TIGR01389"/>
    </source>
</evidence>
<evidence type="ECO:0000259" key="18">
    <source>
        <dbReference type="PROSITE" id="PS51192"/>
    </source>
</evidence>
<dbReference type="SUPFAM" id="SSF52540">
    <property type="entry name" value="P-loop containing nucleoside triphosphate hydrolases"/>
    <property type="match status" value="2"/>
</dbReference>
<feature type="domain" description="Helicase C-terminal" evidence="19">
    <location>
        <begin position="217"/>
        <end position="367"/>
    </location>
</feature>
<evidence type="ECO:0000256" key="12">
    <source>
        <dbReference type="ARBA" id="ARBA00023172"/>
    </source>
</evidence>
<evidence type="ECO:0000256" key="9">
    <source>
        <dbReference type="ARBA" id="ARBA00022833"/>
    </source>
</evidence>
<accession>A0A5S9QRT5</accession>
<dbReference type="PANTHER" id="PTHR13710:SF105">
    <property type="entry name" value="ATP-DEPENDENT DNA HELICASE Q1"/>
    <property type="match status" value="1"/>
</dbReference>
<feature type="domain" description="HRDC" evidence="17">
    <location>
        <begin position="527"/>
        <end position="607"/>
    </location>
</feature>
<dbReference type="AlphaFoldDB" id="A0A5S9QRT5"/>
<comment type="cofactor">
    <cofactor evidence="1">
        <name>Mg(2+)</name>
        <dbReference type="ChEBI" id="CHEBI:18420"/>
    </cofactor>
</comment>
<reference evidence="20 21" key="1">
    <citation type="submission" date="2019-11" db="EMBL/GenBank/DDBJ databases">
        <authorList>
            <person name="Holert J."/>
        </authorList>
    </citation>
    <scope>NUCLEOTIDE SEQUENCE [LARGE SCALE GENOMIC DNA]</scope>
    <source>
        <strain evidence="20">BC5_2</strain>
    </source>
</reference>
<dbReference type="Gene3D" id="1.10.10.10">
    <property type="entry name" value="Winged helix-like DNA-binding domain superfamily/Winged helix DNA-binding domain"/>
    <property type="match status" value="1"/>
</dbReference>
<dbReference type="InterPro" id="IPR044876">
    <property type="entry name" value="HRDC_dom_sf"/>
</dbReference>
<dbReference type="Pfam" id="PF14493">
    <property type="entry name" value="HTH_40"/>
    <property type="match status" value="1"/>
</dbReference>
<dbReference type="Pfam" id="PF00570">
    <property type="entry name" value="HRDC"/>
    <property type="match status" value="1"/>
</dbReference>
<dbReference type="Pfam" id="PF00270">
    <property type="entry name" value="DEAD"/>
    <property type="match status" value="1"/>
</dbReference>
<dbReference type="InterPro" id="IPR029491">
    <property type="entry name" value="Helicase_HTH"/>
</dbReference>
<comment type="similarity">
    <text evidence="3">Belongs to the helicase family. RecQ subfamily.</text>
</comment>
<keyword evidence="13" id="KW-0234">DNA repair</keyword>
<evidence type="ECO:0000256" key="2">
    <source>
        <dbReference type="ARBA" id="ARBA00001947"/>
    </source>
</evidence>
<keyword evidence="7 20" id="KW-0378">Hydrolase</keyword>
<dbReference type="Pfam" id="PF09382">
    <property type="entry name" value="RQC"/>
    <property type="match status" value="1"/>
</dbReference>
<dbReference type="Gene3D" id="1.10.150.80">
    <property type="entry name" value="HRDC domain"/>
    <property type="match status" value="1"/>
</dbReference>
<evidence type="ECO:0000256" key="5">
    <source>
        <dbReference type="ARBA" id="ARBA00022741"/>
    </source>
</evidence>
<keyword evidence="6" id="KW-0227">DNA damage</keyword>
<dbReference type="SUPFAM" id="SSF47819">
    <property type="entry name" value="HRDC-like"/>
    <property type="match status" value="1"/>
</dbReference>
<dbReference type="FunFam" id="3.40.50.300:FF:000296">
    <property type="entry name" value="ATP-dependent DNA helicase RecQ"/>
    <property type="match status" value="1"/>
</dbReference>
<dbReference type="GO" id="GO:0043138">
    <property type="term" value="F:3'-5' DNA helicase activity"/>
    <property type="evidence" value="ECO:0007669"/>
    <property type="project" value="UniProtKB-EC"/>
</dbReference>
<dbReference type="GO" id="GO:0016787">
    <property type="term" value="F:hydrolase activity"/>
    <property type="evidence" value="ECO:0007669"/>
    <property type="project" value="UniProtKB-KW"/>
</dbReference>
<dbReference type="FunFam" id="1.10.150.80:FF:000002">
    <property type="entry name" value="ATP-dependent DNA helicase RecQ"/>
    <property type="match status" value="1"/>
</dbReference>
<dbReference type="GO" id="GO:0003677">
    <property type="term" value="F:DNA binding"/>
    <property type="evidence" value="ECO:0007669"/>
    <property type="project" value="UniProtKB-KW"/>
</dbReference>
<dbReference type="EMBL" id="CACSII010000021">
    <property type="protein sequence ID" value="CAA0121149.1"/>
    <property type="molecule type" value="Genomic_DNA"/>
</dbReference>
<dbReference type="Gene3D" id="3.40.50.300">
    <property type="entry name" value="P-loop containing nucleotide triphosphate hydrolases"/>
    <property type="match status" value="2"/>
</dbReference>
<dbReference type="GO" id="GO:0006260">
    <property type="term" value="P:DNA replication"/>
    <property type="evidence" value="ECO:0007669"/>
    <property type="project" value="InterPro"/>
</dbReference>
<keyword evidence="8 20" id="KW-0347">Helicase</keyword>
<dbReference type="SMART" id="SM00490">
    <property type="entry name" value="HELICc"/>
    <property type="match status" value="1"/>
</dbReference>
<dbReference type="GO" id="GO:0030894">
    <property type="term" value="C:replisome"/>
    <property type="evidence" value="ECO:0007669"/>
    <property type="project" value="TreeGrafter"/>
</dbReference>
<comment type="catalytic activity">
    <reaction evidence="15">
        <text>Couples ATP hydrolysis with the unwinding of duplex DNA by translocating in the 3'-5' direction.</text>
        <dbReference type="EC" id="5.6.2.4"/>
    </reaction>
</comment>
<dbReference type="GO" id="GO:0009378">
    <property type="term" value="F:four-way junction helicase activity"/>
    <property type="evidence" value="ECO:0007669"/>
    <property type="project" value="TreeGrafter"/>
</dbReference>
<evidence type="ECO:0000256" key="10">
    <source>
        <dbReference type="ARBA" id="ARBA00022840"/>
    </source>
</evidence>
<dbReference type="GO" id="GO:0005524">
    <property type="term" value="F:ATP binding"/>
    <property type="evidence" value="ECO:0007669"/>
    <property type="project" value="UniProtKB-KW"/>
</dbReference>
<dbReference type="EC" id="5.6.2.4" evidence="16"/>
<dbReference type="PROSITE" id="PS51194">
    <property type="entry name" value="HELICASE_CTER"/>
    <property type="match status" value="1"/>
</dbReference>
<dbReference type="Pfam" id="PF16124">
    <property type="entry name" value="RecQ_Zn_bind"/>
    <property type="match status" value="1"/>
</dbReference>
<dbReference type="OrthoDB" id="9760034at2"/>
<sequence length="716" mass="80441">MSETPAAQAILQQTFGYPAFRGEQESIVNALIDGQDCLVLMPTGGGKSLCYQIPALARTGIAVVVSPLIALMQDQVDALQQLGIPAAFLNSTLDFNAQRAIEQQIWQGQIKLLYLAPERLKNEQTLALLKQCHIALFAIDEAHCVSQWGHDFRADYLSLGILKEAFPNVPRIALTATADQRTRDEIVERLHLQQAKTYIASFDRPNIQYRITTKQNTKQQLLRFIKNEHDGESGVIYCLSRKKVEATAEWLCQQGFDALPYHAGLPATLRAHHQQRFLREDGIIMVATIAFGMGIDKPDVRFVAHLDLPKSLEAYYQETGRAGRDGNPSTAWMVYGLQDVIKLQQMLDQSDGNEQFKRIERHKLDAMLGLCEINSCRRHALLHYFGEESPETCGNCDACLQPAPTWDATTAAQKALSCAYRTGQRYGVAHLIDVLRGADNDKIRQAGHQTVSTYGIGKDLTANEWRSVFRQLVARGFLNVDMAGYGGIHLTAKSRPVLRGDETLQLRKEIQEKTAGQRRTKPQNQLREEDHALWDALRGCRKQLAEEHNVPPYVIFHDATLMEMITYLPTTKQALLNISGVGQSKLDRFGQAFLTVLEQFDDDRRSLAYDARDAEMHEVFSLFKAGMDVSQISQQRTMPVHLVYAHLAEKIRSGDIDVSEVLDITDAERHVIEDKLLEYDADSPGFNYQAVFQALDNEYPTGLIRCVHAGMTAETE</sequence>
<dbReference type="InterPro" id="IPR004589">
    <property type="entry name" value="DNA_helicase_ATP-dep_RecQ"/>
</dbReference>
<dbReference type="InterPro" id="IPR027417">
    <property type="entry name" value="P-loop_NTPase"/>
</dbReference>
<dbReference type="PANTHER" id="PTHR13710">
    <property type="entry name" value="DNA HELICASE RECQ FAMILY MEMBER"/>
    <property type="match status" value="1"/>
</dbReference>
<evidence type="ECO:0000256" key="11">
    <source>
        <dbReference type="ARBA" id="ARBA00023125"/>
    </source>
</evidence>
<dbReference type="InterPro" id="IPR018982">
    <property type="entry name" value="RQC_domain"/>
</dbReference>
<proteinExistence type="inferred from homology"/>
<evidence type="ECO:0000313" key="21">
    <source>
        <dbReference type="Proteomes" id="UP000434580"/>
    </source>
</evidence>
<dbReference type="GO" id="GO:0043590">
    <property type="term" value="C:bacterial nucleoid"/>
    <property type="evidence" value="ECO:0007669"/>
    <property type="project" value="TreeGrafter"/>
</dbReference>
<dbReference type="NCBIfam" id="TIGR01389">
    <property type="entry name" value="recQ"/>
    <property type="match status" value="1"/>
</dbReference>
<organism evidence="20 21">
    <name type="scientific">BD1-7 clade bacterium</name>
    <dbReference type="NCBI Taxonomy" id="2029982"/>
    <lineage>
        <taxon>Bacteria</taxon>
        <taxon>Pseudomonadati</taxon>
        <taxon>Pseudomonadota</taxon>
        <taxon>Gammaproteobacteria</taxon>
        <taxon>Cellvibrionales</taxon>
        <taxon>Spongiibacteraceae</taxon>
        <taxon>BD1-7 clade</taxon>
    </lineage>
</organism>
<dbReference type="InterPro" id="IPR032284">
    <property type="entry name" value="RecQ_Zn-bd"/>
</dbReference>
<dbReference type="SMART" id="SM00956">
    <property type="entry name" value="RQC"/>
    <property type="match status" value="1"/>
</dbReference>
<gene>
    <name evidence="20" type="primary">recQ</name>
    <name evidence="20" type="ORF">DPBNPPHM_02701</name>
</gene>
<evidence type="ECO:0000256" key="6">
    <source>
        <dbReference type="ARBA" id="ARBA00022763"/>
    </source>
</evidence>
<dbReference type="InterPro" id="IPR014001">
    <property type="entry name" value="Helicase_ATP-bd"/>
</dbReference>
<dbReference type="GO" id="GO:0009432">
    <property type="term" value="P:SOS response"/>
    <property type="evidence" value="ECO:0007669"/>
    <property type="project" value="UniProtKB-UniRule"/>
</dbReference>
<dbReference type="PROSITE" id="PS51192">
    <property type="entry name" value="HELICASE_ATP_BIND_1"/>
    <property type="match status" value="1"/>
</dbReference>
<keyword evidence="9" id="KW-0862">Zinc</keyword>
<evidence type="ECO:0000256" key="13">
    <source>
        <dbReference type="ARBA" id="ARBA00023204"/>
    </source>
</evidence>
<dbReference type="CDD" id="cd18794">
    <property type="entry name" value="SF2_C_RecQ"/>
    <property type="match status" value="1"/>
</dbReference>
<keyword evidence="5" id="KW-0547">Nucleotide-binding</keyword>
<dbReference type="CDD" id="cd17920">
    <property type="entry name" value="DEXHc_RecQ"/>
    <property type="match status" value="1"/>
</dbReference>
<dbReference type="InterPro" id="IPR010997">
    <property type="entry name" value="HRDC-like_sf"/>
</dbReference>
<dbReference type="InterPro" id="IPR006293">
    <property type="entry name" value="DNA_helicase_ATP-dep_RecQ_bac"/>
</dbReference>
<keyword evidence="10" id="KW-0067">ATP-binding</keyword>
<dbReference type="Proteomes" id="UP000434580">
    <property type="component" value="Unassembled WGS sequence"/>
</dbReference>
<protein>
    <recommendedName>
        <fullName evidence="16">DNA helicase RecQ</fullName>
        <ecNumber evidence="16">5.6.2.4</ecNumber>
    </recommendedName>
</protein>
<dbReference type="FunFam" id="1.10.10.10:FF:000175">
    <property type="entry name" value="ATP-dependent DNA helicase RecQ"/>
    <property type="match status" value="1"/>
</dbReference>
<evidence type="ECO:0000259" key="19">
    <source>
        <dbReference type="PROSITE" id="PS51194"/>
    </source>
</evidence>
<dbReference type="InterPro" id="IPR002121">
    <property type="entry name" value="HRDC_dom"/>
</dbReference>
<dbReference type="GO" id="GO:0046872">
    <property type="term" value="F:metal ion binding"/>
    <property type="evidence" value="ECO:0007669"/>
    <property type="project" value="UniProtKB-KW"/>
</dbReference>
<dbReference type="GO" id="GO:0006310">
    <property type="term" value="P:DNA recombination"/>
    <property type="evidence" value="ECO:0007669"/>
    <property type="project" value="UniProtKB-UniRule"/>
</dbReference>
<evidence type="ECO:0000313" key="20">
    <source>
        <dbReference type="EMBL" id="CAA0121149.1"/>
    </source>
</evidence>